<evidence type="ECO:0000256" key="1">
    <source>
        <dbReference type="SAM" id="Phobius"/>
    </source>
</evidence>
<protein>
    <submittedName>
        <fullName evidence="2">Uncharacterized protein</fullName>
    </submittedName>
</protein>
<dbReference type="Proteomes" id="UP000199077">
    <property type="component" value="Chromosome I"/>
</dbReference>
<dbReference type="EMBL" id="LT629711">
    <property type="protein sequence ID" value="SDP27341.1"/>
    <property type="molecule type" value="Genomic_DNA"/>
</dbReference>
<dbReference type="RefSeq" id="WP_157692976.1">
    <property type="nucleotide sequence ID" value="NZ_LT629711.1"/>
</dbReference>
<proteinExistence type="predicted"/>
<reference evidence="3" key="1">
    <citation type="submission" date="2016-10" db="EMBL/GenBank/DDBJ databases">
        <authorList>
            <person name="Varghese N."/>
            <person name="Submissions S."/>
        </authorList>
    </citation>
    <scope>NUCLEOTIDE SEQUENCE [LARGE SCALE GENOMIC DNA]</scope>
    <source>
        <strain evidence="3">DSM 22329</strain>
    </source>
</reference>
<keyword evidence="1" id="KW-0472">Membrane</keyword>
<keyword evidence="1" id="KW-1133">Transmembrane helix</keyword>
<feature type="transmembrane region" description="Helical" evidence="1">
    <location>
        <begin position="20"/>
        <end position="45"/>
    </location>
</feature>
<sequence>MSRAGEPSAVTWSLLGPAVAYAAAMVGWALVDAEMGVLLCAAILAPRRRWDRA</sequence>
<dbReference type="AlphaFoldDB" id="A0A1H0RD27"/>
<organism evidence="2 3">
    <name type="scientific">Pedococcus dokdonensis</name>
    <dbReference type="NCBI Taxonomy" id="443156"/>
    <lineage>
        <taxon>Bacteria</taxon>
        <taxon>Bacillati</taxon>
        <taxon>Actinomycetota</taxon>
        <taxon>Actinomycetes</taxon>
        <taxon>Micrococcales</taxon>
        <taxon>Intrasporangiaceae</taxon>
        <taxon>Pedococcus</taxon>
    </lineage>
</organism>
<keyword evidence="3" id="KW-1185">Reference proteome</keyword>
<name>A0A1H0RD27_9MICO</name>
<evidence type="ECO:0000313" key="3">
    <source>
        <dbReference type="Proteomes" id="UP000199077"/>
    </source>
</evidence>
<accession>A0A1H0RD27</accession>
<evidence type="ECO:0000313" key="2">
    <source>
        <dbReference type="EMBL" id="SDP27341.1"/>
    </source>
</evidence>
<keyword evidence="1" id="KW-0812">Transmembrane</keyword>
<gene>
    <name evidence="2" type="ORF">SAMN04489867_1920</name>
</gene>